<comment type="caution">
    <text evidence="1">The sequence shown here is derived from an EMBL/GenBank/DDBJ whole genome shotgun (WGS) entry which is preliminary data.</text>
</comment>
<evidence type="ECO:0000313" key="2">
    <source>
        <dbReference type="Proteomes" id="UP000887226"/>
    </source>
</evidence>
<dbReference type="Proteomes" id="UP000887226">
    <property type="component" value="Unassembled WGS sequence"/>
</dbReference>
<accession>A0A9P7Z8Z0</accession>
<sequence length="301" mass="33220">MSAPLGEEPVDNKKGLIRYLARAKILFKKAGSKRVPLLSKPWIGEASAVAGETSTSFTPVEPLVAQPAIEIDHDAVGSQRVAATEGPQPVKILRSQVEAYRERKLGQRFKLPVLPSLLPEKELVRVVKPIRMRIHRTCHKCSTSFGNGRLCVCGHNRCKSCPRYPPKKYKDVKSSAAPVRNDILEVDDCCGLTDTFVLTIPSQTGGQDLVRKKPTQRVRRICHQCETIFQSASKACVECAHRRCVDCPRGPAKKRKYPDGYPGDAPSSNPILPMKYDGHKCNKTYPPVLLAENTAPVSSGR</sequence>
<keyword evidence="2" id="KW-1185">Reference proteome</keyword>
<dbReference type="OrthoDB" id="5370011at2759"/>
<dbReference type="EMBL" id="MU253765">
    <property type="protein sequence ID" value="KAG9247699.1"/>
    <property type="molecule type" value="Genomic_DNA"/>
</dbReference>
<organism evidence="1 2">
    <name type="scientific">Calycina marina</name>
    <dbReference type="NCBI Taxonomy" id="1763456"/>
    <lineage>
        <taxon>Eukaryota</taxon>
        <taxon>Fungi</taxon>
        <taxon>Dikarya</taxon>
        <taxon>Ascomycota</taxon>
        <taxon>Pezizomycotina</taxon>
        <taxon>Leotiomycetes</taxon>
        <taxon>Helotiales</taxon>
        <taxon>Pezizellaceae</taxon>
        <taxon>Calycina</taxon>
    </lineage>
</organism>
<proteinExistence type="predicted"/>
<dbReference type="AlphaFoldDB" id="A0A9P7Z8Z0"/>
<evidence type="ECO:0000313" key="1">
    <source>
        <dbReference type="EMBL" id="KAG9247699.1"/>
    </source>
</evidence>
<name>A0A9P7Z8Z0_9HELO</name>
<gene>
    <name evidence="1" type="ORF">BJ878DRAFT_146090</name>
</gene>
<reference evidence="1" key="1">
    <citation type="journal article" date="2021" name="IMA Fungus">
        <title>Genomic characterization of three marine fungi, including Emericellopsis atlantica sp. nov. with signatures of a generalist lifestyle and marine biomass degradation.</title>
        <authorList>
            <person name="Hagestad O.C."/>
            <person name="Hou L."/>
            <person name="Andersen J.H."/>
            <person name="Hansen E.H."/>
            <person name="Altermark B."/>
            <person name="Li C."/>
            <person name="Kuhnert E."/>
            <person name="Cox R.J."/>
            <person name="Crous P.W."/>
            <person name="Spatafora J.W."/>
            <person name="Lail K."/>
            <person name="Amirebrahimi M."/>
            <person name="Lipzen A."/>
            <person name="Pangilinan J."/>
            <person name="Andreopoulos W."/>
            <person name="Hayes R.D."/>
            <person name="Ng V."/>
            <person name="Grigoriev I.V."/>
            <person name="Jackson S.A."/>
            <person name="Sutton T.D.S."/>
            <person name="Dobson A.D.W."/>
            <person name="Rama T."/>
        </authorList>
    </citation>
    <scope>NUCLEOTIDE SEQUENCE</scope>
    <source>
        <strain evidence="1">TRa3180A</strain>
    </source>
</reference>
<protein>
    <submittedName>
        <fullName evidence="1">Uncharacterized protein</fullName>
    </submittedName>
</protein>